<dbReference type="Pfam" id="PF08310">
    <property type="entry name" value="LGFP"/>
    <property type="match status" value="3"/>
</dbReference>
<keyword evidence="2" id="KW-1185">Reference proteome</keyword>
<dbReference type="EMBL" id="BAAAOH010000001">
    <property type="protein sequence ID" value="GAA1974336.1"/>
    <property type="molecule type" value="Genomic_DNA"/>
</dbReference>
<evidence type="ECO:0000313" key="1">
    <source>
        <dbReference type="EMBL" id="GAA1974336.1"/>
    </source>
</evidence>
<evidence type="ECO:0000313" key="2">
    <source>
        <dbReference type="Proteomes" id="UP001500326"/>
    </source>
</evidence>
<sequence length="1529" mass="160847">MSSVFALSFTPTGYTIAAAWPLSTTPAALTTIPLATPFTVPGLVTGALHAWSPARGKPLTVDTTKNAAVFGEFALDLWIRDARIIEPVSLVRGVGSPVELTLNPGGSPTAFWVAATIRTSGVAVVLRSAILDPGDGAIVHLGVWATGSQAVWVVQNGVAGRVELAASVPDARGKVTIGLVPQGGSSSVTILGARLRDQLDAAQESAIADAVSAGIGAIDAFIASGAAPYLGPAQGPESMFGALRMRKHLFGNVYWSPTTGAHDVSGRVLRAYEAEGGHLGPLGLPTSQEMALDAVLDYINAPRGTGASGITLGDILKQTGRLKASDFVVEGKARSKAERVARSRGWEAFATAEHRDDSAHRAAAPPIDAAWVATALGHTEDSPEVGGILRGGVRRREEGNAGRVVWMRGGGVDDDGAAIENAGRGNAARVVNAVREALHGGENARGAVWKLAIREDTPELPAEAAARVLRLPRVGVRGLKLELPAVSPVAAQAEAPADTVTVPSDAVPRLLGELGAQLASGTISASQAMGLSPHLFLRDPLAGQLVQSFGANAEALALTGIAKQKKEVGALIEAAAASRDGVRIEFEGIGWNLVGPRAQLFEHGIIVSTAQEAFTIYEQILALWLIHGGSRGFLGLPEGREAAPATKYDGPPDSRSVVFGGGRIYWSPRTGAHEVHGAILTHYLAKSSDAVALFVPPNSAHLGLPTSDEHDIEGVRGARLSTFERGSIYWTAGLGPVIVTQPILDGFLISGGVAHWGMPTGPAQVAVEDDTTVTWQTFERGVLAHTDKVGWFDALRVRIARVDTGLIDDDGAFEPEDKRGEVFVKAWVSVNGVEVLHRESPAGNNPSFAVLDGWETAGIPLREDTRIDVRIEAWDWDEASDDDHLATHSATFTFGDALFGYADTLGDYPKRKSTWNNSNEASATAVVFSYSIAPHVAATLGGLRQNNFYRFRNRGRKALPWDIYHETFADILAPDRDRAGKAEREFFDSIYVSTADGGNCYGFSTSALDAFEGRNELEQPLSDDTTTFAETGDDVWRIINRGQGSFQSASVWQWIADCQASIDMYDPRKVWARVSAALAATGKPVVLNLTGSTSGHAVLVYRTDISPAGERRMFHADSNAPWPAADADSVITVRANGSYTFNGYPTYMGPAWVSGVLPPVRMIDMPESVIAEPRVTPYWFLKSGLIGFFTGIFGSVGATVEQVEAGGRKLYGDQRRDLLDSLSAHGRKAGLLAEALGTSVTRVQSSDEAGISLRGTYAAASEMTDRIAPDLRGAKFAAQIAGALADAPAGDAVAAAWGDLHVAGPSIVTGIRKDLDVDLGGLIGALTPGAWPEAAVIDVPDDSEEGPRVIALRGRLHPDIVVTLRGRGGEYEHVMLSRSGVVAITAKLSSGGRDTVHGLSLGTSRPGVRITSDAGDRVATVRLSTDAAPGRAGVTWSVPLGIGAADASVRWMAGRPGLTVLNASPVPETRIEWSAGPAGMQGYRSPAVGGGESIRVIPHDPASPMGAIRLQRLSSLGDVVSTEIIDPSA</sequence>
<protein>
    <recommendedName>
        <fullName evidence="3">Peptidase C39-like domain-containing protein</fullName>
    </recommendedName>
</protein>
<reference evidence="1 2" key="1">
    <citation type="journal article" date="2019" name="Int. J. Syst. Evol. Microbiol.">
        <title>The Global Catalogue of Microorganisms (GCM) 10K type strain sequencing project: providing services to taxonomists for standard genome sequencing and annotation.</title>
        <authorList>
            <consortium name="The Broad Institute Genomics Platform"/>
            <consortium name="The Broad Institute Genome Sequencing Center for Infectious Disease"/>
            <person name="Wu L."/>
            <person name="Ma J."/>
        </authorList>
    </citation>
    <scope>NUCLEOTIDE SEQUENCE [LARGE SCALE GENOMIC DNA]</scope>
    <source>
        <strain evidence="1 2">JCM 14902</strain>
    </source>
</reference>
<evidence type="ECO:0008006" key="3">
    <source>
        <dbReference type="Google" id="ProtNLM"/>
    </source>
</evidence>
<name>A0ABN2RSV2_9MICO</name>
<accession>A0ABN2RSV2</accession>
<dbReference type="RefSeq" id="WP_344057943.1">
    <property type="nucleotide sequence ID" value="NZ_BAAAOH010000001.1"/>
</dbReference>
<gene>
    <name evidence="1" type="ORF">GCM10009777_03510</name>
</gene>
<proteinExistence type="predicted"/>
<comment type="caution">
    <text evidence="1">The sequence shown here is derived from an EMBL/GenBank/DDBJ whole genome shotgun (WGS) entry which is preliminary data.</text>
</comment>
<organism evidence="1 2">
    <name type="scientific">Microbacterium pumilum</name>
    <dbReference type="NCBI Taxonomy" id="344165"/>
    <lineage>
        <taxon>Bacteria</taxon>
        <taxon>Bacillati</taxon>
        <taxon>Actinomycetota</taxon>
        <taxon>Actinomycetes</taxon>
        <taxon>Micrococcales</taxon>
        <taxon>Microbacteriaceae</taxon>
        <taxon>Microbacterium</taxon>
    </lineage>
</organism>
<dbReference type="InterPro" id="IPR013207">
    <property type="entry name" value="LGFP"/>
</dbReference>
<dbReference type="Proteomes" id="UP001500326">
    <property type="component" value="Unassembled WGS sequence"/>
</dbReference>